<sequence length="481" mass="52842">MPTQRRAFPEDFVFGAATAAYQIEGATTADGRGASIWDTFVRTPGVVLDGDTGDIACDHYHRYAEDIALMGRLGLQSYRFSTSWARVVPDGSNVNARGLDFYRRLVDELLAHDITPWLTLYHWDLPQAVQDTGGWPHRDTVHRFTEYALAVHDALGDRVPVWTTLNEPQCSAFVGHIAGRHAPGHTSATEGLLAAHHLLLAHGRAMRELRARDGGLTLGITLNLAPVDPVDPGDDRDRDAARRLDGQFNRWFLDPLFRGAYPADILRDLASAVPDAANALTAAIHADDLRTIAAPVDALGINYYQGACIGATPAATPPPSGDAPTARGGRSSWPLPHDLHGHDRGLPRTAMNWEVDPAALTRLLHRVTQEYTGATRTRLFVTENGAAYDDHPVTEHGRTRIPDTARADFLIAHLAAILDAVDAGVDVGGYFAWSLLDNFEWAWGYTRRFGLVHVDYATQRRTLKDSAHAYRDIIRTRSIPA</sequence>
<keyword evidence="4 10" id="KW-0378">Hydrolase</keyword>
<dbReference type="PANTHER" id="PTHR10353">
    <property type="entry name" value="GLYCOSYL HYDROLASE"/>
    <property type="match status" value="1"/>
</dbReference>
<dbReference type="Gene3D" id="3.20.20.80">
    <property type="entry name" value="Glycosidases"/>
    <property type="match status" value="1"/>
</dbReference>
<organism evidence="12 13">
    <name type="scientific">Streptosporangium longisporum</name>
    <dbReference type="NCBI Taxonomy" id="46187"/>
    <lineage>
        <taxon>Bacteria</taxon>
        <taxon>Bacillati</taxon>
        <taxon>Actinomycetota</taxon>
        <taxon>Actinomycetes</taxon>
        <taxon>Streptosporangiales</taxon>
        <taxon>Streptosporangiaceae</taxon>
        <taxon>Streptosporangium</taxon>
    </lineage>
</organism>
<keyword evidence="5" id="KW-0136">Cellulose degradation</keyword>
<dbReference type="RefSeq" id="WP_344898734.1">
    <property type="nucleotide sequence ID" value="NZ_BAAAWD010000013.1"/>
</dbReference>
<dbReference type="Proteomes" id="UP001499930">
    <property type="component" value="Unassembled WGS sequence"/>
</dbReference>
<keyword evidence="6" id="KW-0119">Carbohydrate metabolism</keyword>
<evidence type="ECO:0000256" key="10">
    <source>
        <dbReference type="RuleBase" id="RU361175"/>
    </source>
</evidence>
<feature type="active site" description="Nucleophile" evidence="9">
    <location>
        <position position="383"/>
    </location>
</feature>
<dbReference type="InterPro" id="IPR018120">
    <property type="entry name" value="Glyco_hydro_1_AS"/>
</dbReference>
<comment type="caution">
    <text evidence="12">The sequence shown here is derived from an EMBL/GenBank/DDBJ whole genome shotgun (WGS) entry which is preliminary data.</text>
</comment>
<comment type="similarity">
    <text evidence="2 10">Belongs to the glycosyl hydrolase 1 family.</text>
</comment>
<dbReference type="EMBL" id="BAAAWD010000013">
    <property type="protein sequence ID" value="GAA3017260.1"/>
    <property type="molecule type" value="Genomic_DNA"/>
</dbReference>
<dbReference type="PANTHER" id="PTHR10353:SF36">
    <property type="entry name" value="LP05116P"/>
    <property type="match status" value="1"/>
</dbReference>
<accession>A0ABN3Y3Q8</accession>
<dbReference type="Pfam" id="PF00232">
    <property type="entry name" value="Glyco_hydro_1"/>
    <property type="match status" value="1"/>
</dbReference>
<gene>
    <name evidence="12" type="ORF">GCM10017559_46380</name>
</gene>
<evidence type="ECO:0000256" key="4">
    <source>
        <dbReference type="ARBA" id="ARBA00022801"/>
    </source>
</evidence>
<evidence type="ECO:0000313" key="12">
    <source>
        <dbReference type="EMBL" id="GAA3017260.1"/>
    </source>
</evidence>
<name>A0ABN3Y3Q8_9ACTN</name>
<comment type="catalytic activity">
    <reaction evidence="1 10">
        <text>Hydrolysis of terminal, non-reducing beta-D-glucosyl residues with release of beta-D-glucose.</text>
        <dbReference type="EC" id="3.2.1.21"/>
    </reaction>
</comment>
<keyword evidence="7 10" id="KW-0326">Glycosidase</keyword>
<reference evidence="12 13" key="1">
    <citation type="journal article" date="2019" name="Int. J. Syst. Evol. Microbiol.">
        <title>The Global Catalogue of Microorganisms (GCM) 10K type strain sequencing project: providing services to taxonomists for standard genome sequencing and annotation.</title>
        <authorList>
            <consortium name="The Broad Institute Genomics Platform"/>
            <consortium name="The Broad Institute Genome Sequencing Center for Infectious Disease"/>
            <person name="Wu L."/>
            <person name="Ma J."/>
        </authorList>
    </citation>
    <scope>NUCLEOTIDE SEQUENCE [LARGE SCALE GENOMIC DNA]</scope>
    <source>
        <strain evidence="12 13">JCM 3106</strain>
    </source>
</reference>
<dbReference type="InterPro" id="IPR017736">
    <property type="entry name" value="Glyco_hydro_1_beta-glucosidase"/>
</dbReference>
<evidence type="ECO:0000256" key="1">
    <source>
        <dbReference type="ARBA" id="ARBA00000448"/>
    </source>
</evidence>
<evidence type="ECO:0000256" key="2">
    <source>
        <dbReference type="ARBA" id="ARBA00010838"/>
    </source>
</evidence>
<feature type="region of interest" description="Disordered" evidence="11">
    <location>
        <begin position="313"/>
        <end position="334"/>
    </location>
</feature>
<evidence type="ECO:0000256" key="9">
    <source>
        <dbReference type="PROSITE-ProRule" id="PRU10055"/>
    </source>
</evidence>
<evidence type="ECO:0000256" key="8">
    <source>
        <dbReference type="ARBA" id="ARBA00023326"/>
    </source>
</evidence>
<dbReference type="PROSITE" id="PS00572">
    <property type="entry name" value="GLYCOSYL_HYDROL_F1_1"/>
    <property type="match status" value="1"/>
</dbReference>
<evidence type="ECO:0000256" key="7">
    <source>
        <dbReference type="ARBA" id="ARBA00023295"/>
    </source>
</evidence>
<dbReference type="InterPro" id="IPR017853">
    <property type="entry name" value="GH"/>
</dbReference>
<evidence type="ECO:0000256" key="6">
    <source>
        <dbReference type="ARBA" id="ARBA00023277"/>
    </source>
</evidence>
<keyword evidence="13" id="KW-1185">Reference proteome</keyword>
<evidence type="ECO:0000313" key="13">
    <source>
        <dbReference type="Proteomes" id="UP001499930"/>
    </source>
</evidence>
<proteinExistence type="inferred from homology"/>
<evidence type="ECO:0000256" key="11">
    <source>
        <dbReference type="SAM" id="MobiDB-lite"/>
    </source>
</evidence>
<dbReference type="SUPFAM" id="SSF51445">
    <property type="entry name" value="(Trans)glycosidases"/>
    <property type="match status" value="1"/>
</dbReference>
<dbReference type="InterPro" id="IPR033132">
    <property type="entry name" value="GH_1_N_CS"/>
</dbReference>
<dbReference type="PRINTS" id="PR00131">
    <property type="entry name" value="GLHYDRLASE1"/>
</dbReference>
<evidence type="ECO:0000256" key="3">
    <source>
        <dbReference type="ARBA" id="ARBA00012744"/>
    </source>
</evidence>
<dbReference type="NCBIfam" id="TIGR03356">
    <property type="entry name" value="BGL"/>
    <property type="match status" value="1"/>
</dbReference>
<keyword evidence="8" id="KW-0624">Polysaccharide degradation</keyword>
<evidence type="ECO:0000256" key="5">
    <source>
        <dbReference type="ARBA" id="ARBA00023001"/>
    </source>
</evidence>
<dbReference type="PROSITE" id="PS00653">
    <property type="entry name" value="GLYCOSYL_HYDROL_F1_2"/>
    <property type="match status" value="1"/>
</dbReference>
<dbReference type="InterPro" id="IPR001360">
    <property type="entry name" value="Glyco_hydro_1"/>
</dbReference>
<protein>
    <recommendedName>
        <fullName evidence="3 10">Beta-glucosidase</fullName>
        <ecNumber evidence="3 10">3.2.1.21</ecNumber>
    </recommendedName>
</protein>
<dbReference type="EC" id="3.2.1.21" evidence="3 10"/>